<organism evidence="5 7">
    <name type="scientific">Azotobacter beijerinckii</name>
    <dbReference type="NCBI Taxonomy" id="170623"/>
    <lineage>
        <taxon>Bacteria</taxon>
        <taxon>Pseudomonadati</taxon>
        <taxon>Pseudomonadota</taxon>
        <taxon>Gammaproteobacteria</taxon>
        <taxon>Pseudomonadales</taxon>
        <taxon>Pseudomonadaceae</taxon>
        <taxon>Azotobacter</taxon>
    </lineage>
</organism>
<dbReference type="AlphaFoldDB" id="A0A1H6VSX7"/>
<dbReference type="Proteomes" id="UP000199005">
    <property type="component" value="Unassembled WGS sequence"/>
</dbReference>
<dbReference type="Proteomes" id="UP000199250">
    <property type="component" value="Unassembled WGS sequence"/>
</dbReference>
<feature type="domain" description="DUF4124" evidence="3">
    <location>
        <begin position="8"/>
        <end position="60"/>
    </location>
</feature>
<evidence type="ECO:0000259" key="3">
    <source>
        <dbReference type="Pfam" id="PF13511"/>
    </source>
</evidence>
<proteinExistence type="predicted"/>
<evidence type="ECO:0000313" key="6">
    <source>
        <dbReference type="Proteomes" id="UP000199005"/>
    </source>
</evidence>
<accession>A0A1H6VSX7</accession>
<name>A0A1H6VSX7_9GAMM</name>
<evidence type="ECO:0000313" key="4">
    <source>
        <dbReference type="EMBL" id="SEJ03088.1"/>
    </source>
</evidence>
<dbReference type="EMBL" id="FNYQ01000042">
    <property type="protein sequence ID" value="SEJ04937.1"/>
    <property type="molecule type" value="Genomic_DNA"/>
</dbReference>
<keyword evidence="2" id="KW-0732">Signal</keyword>
<sequence length="172" mass="18566">MRSALPGLLLLLALPAGAQIYKYLDANGNPVFSSQPPEGVAAEKIELPAPSIVAPQPPSQPEAAKPKTQEPSGEIRYTRLELTGIADGESLRANNGSFSVEVTIEPKLRPGHSLRLLLDGQPYGQPGRSTHLELVNLDRGEHSLEVEVLADERSLQKSAPLLFTLQRVHVGR</sequence>
<feature type="region of interest" description="Disordered" evidence="1">
    <location>
        <begin position="51"/>
        <end position="74"/>
    </location>
</feature>
<dbReference type="InterPro" id="IPR025392">
    <property type="entry name" value="DUF4124"/>
</dbReference>
<dbReference type="OrthoDB" id="7062774at2"/>
<dbReference type="STRING" id="170623.SAMN04244579_02854"/>
<feature type="chain" id="PRO_5011394570" description="DUF4124 domain-containing protein" evidence="2">
    <location>
        <begin position="19"/>
        <end position="172"/>
    </location>
</feature>
<gene>
    <name evidence="5" type="ORF">SAMN04244572_02563</name>
    <name evidence="4" type="ORF">SAMN04244579_02854</name>
</gene>
<feature type="signal peptide" evidence="2">
    <location>
        <begin position="1"/>
        <end position="18"/>
    </location>
</feature>
<evidence type="ECO:0000313" key="7">
    <source>
        <dbReference type="Proteomes" id="UP000199250"/>
    </source>
</evidence>
<evidence type="ECO:0000313" key="5">
    <source>
        <dbReference type="EMBL" id="SEJ04937.1"/>
    </source>
</evidence>
<evidence type="ECO:0000256" key="1">
    <source>
        <dbReference type="SAM" id="MobiDB-lite"/>
    </source>
</evidence>
<dbReference type="EMBL" id="FNYO01000033">
    <property type="protein sequence ID" value="SEJ03088.1"/>
    <property type="molecule type" value="Genomic_DNA"/>
</dbReference>
<protein>
    <recommendedName>
        <fullName evidence="3">DUF4124 domain-containing protein</fullName>
    </recommendedName>
</protein>
<dbReference type="RefSeq" id="WP_090732164.1">
    <property type="nucleotide sequence ID" value="NZ_FNYO01000033.1"/>
</dbReference>
<dbReference type="Pfam" id="PF13511">
    <property type="entry name" value="DUF4124"/>
    <property type="match status" value="1"/>
</dbReference>
<evidence type="ECO:0000256" key="2">
    <source>
        <dbReference type="SAM" id="SignalP"/>
    </source>
</evidence>
<reference evidence="6 7" key="1">
    <citation type="submission" date="2016-10" db="EMBL/GenBank/DDBJ databases">
        <authorList>
            <person name="de Groot N.N."/>
        </authorList>
    </citation>
    <scope>NUCLEOTIDE SEQUENCE [LARGE SCALE GENOMIC DNA]</scope>
    <source>
        <strain evidence="4 6">DSM 1041</strain>
        <strain evidence="5 7">DSM 373</strain>
    </source>
</reference>